<evidence type="ECO:0000313" key="2">
    <source>
        <dbReference type="Proteomes" id="UP000829398"/>
    </source>
</evidence>
<proteinExistence type="predicted"/>
<accession>A0ACB8K1Y1</accession>
<dbReference type="EMBL" id="CM039175">
    <property type="protein sequence ID" value="KAH9738011.1"/>
    <property type="molecule type" value="Genomic_DNA"/>
</dbReference>
<organism evidence="1 2">
    <name type="scientific">Citrus sinensis</name>
    <name type="common">Sweet orange</name>
    <name type="synonym">Citrus aurantium var. sinensis</name>
    <dbReference type="NCBI Taxonomy" id="2711"/>
    <lineage>
        <taxon>Eukaryota</taxon>
        <taxon>Viridiplantae</taxon>
        <taxon>Streptophyta</taxon>
        <taxon>Embryophyta</taxon>
        <taxon>Tracheophyta</taxon>
        <taxon>Spermatophyta</taxon>
        <taxon>Magnoliopsida</taxon>
        <taxon>eudicotyledons</taxon>
        <taxon>Gunneridae</taxon>
        <taxon>Pentapetalae</taxon>
        <taxon>rosids</taxon>
        <taxon>malvids</taxon>
        <taxon>Sapindales</taxon>
        <taxon>Rutaceae</taxon>
        <taxon>Aurantioideae</taxon>
        <taxon>Citrus</taxon>
    </lineage>
</organism>
<dbReference type="Proteomes" id="UP000829398">
    <property type="component" value="Chromosome 6"/>
</dbReference>
<evidence type="ECO:0000313" key="1">
    <source>
        <dbReference type="EMBL" id="KAH9738011.1"/>
    </source>
</evidence>
<comment type="caution">
    <text evidence="1">The sequence shown here is derived from an EMBL/GenBank/DDBJ whole genome shotgun (WGS) entry which is preliminary data.</text>
</comment>
<keyword evidence="2" id="KW-1185">Reference proteome</keyword>
<protein>
    <submittedName>
        <fullName evidence="1">Alpha/beta-Hydrolases superfamily protein</fullName>
    </submittedName>
</protein>
<reference evidence="2" key="1">
    <citation type="journal article" date="2023" name="Hortic. Res.">
        <title>A chromosome-level phased genome enabling allele-level studies in sweet orange: a case study on citrus Huanglongbing tolerance.</title>
        <authorList>
            <person name="Wu B."/>
            <person name="Yu Q."/>
            <person name="Deng Z."/>
            <person name="Duan Y."/>
            <person name="Luo F."/>
            <person name="Gmitter F. Jr."/>
        </authorList>
    </citation>
    <scope>NUCLEOTIDE SEQUENCE [LARGE SCALE GENOMIC DNA]</scope>
    <source>
        <strain evidence="2">cv. Valencia</strain>
    </source>
</reference>
<gene>
    <name evidence="1" type="ORF">KPL71_018631</name>
</gene>
<sequence>MLRGLVFSTPRLLSRSKISHNYRASSSDMGSENLLSQSNKSVNLRLSNVSLYTAEVLEIEADDPKLHVLFVPGNPAIGSAAQTKKNYDHGRLFSLDEQVEHKVAFCLPYQPDGLHQTGITEYRSSYSTVLSLKVGHSIGAYVALEMLKRSSEKVIYYIGLYPFLALIRPSVTQSIIGRVAASNIASTALSYIIASLGILPSKALRFLVSNSLGRSWSATAVEAACTHLSQLKNTPDWAFMRENQSKIAFLFGVDDHWGPQELYEEISEQVPDVPLAIERHGHTHNFCCSEAGSAWVASHVAGLIKNKIPSLSK</sequence>
<name>A0ACB8K1Y1_CITSI</name>